<sequence>MAAAPSLLHQDQDQDNALHHHLLQPLTRCLDDAVLLSLARGFAETFKDLAENSHQHFLSTPVTALPTGHEVGKFLAIDVGGTNLRVACVELLGDGDDVPTSQSGPSGHHDPKIRRYSERAWPIEEHMKMDKAEDLFAWIGDCIAGVLHDVLYGPDASIHPDDFGDDIPIGITFSFPMTQTCISEATLMPMGKGFAISSDLNLAEMLLAGYAKHCTPGASNGHPVNSANGHPRKLLPKLRITAITNDTVSTYASLAYSVKTSSRSRVAMGVVVGTGTNATIPMPLSDLGQSKTASLKLPLDVSSPSSSSTKIVVNTEWSVRGTERPVKPYTTVWDAELDRNTDLPGFQPMEYMTSGRYLGELVRLALVDALSRESTSTDHSSSSLPAALGRRNAISTKFLAHVAARTSDDEIRASLDELFPAPPGSSFVWSKARIDALQAVAAAVLIRSTALIAAMIVGLLARVGELHLDSLADAGAGGNSIPDAPVSATPSPSSSNTPTVPPAHQTTAEARLALRAREEEEAAEEELIVACTGGLILQYPGYLETCQRWIDRLVASGSPRNAGKRVVLDEARDGGVIGAAVLAAMFYSAPVSSR</sequence>
<dbReference type="GeneID" id="92032907"/>
<evidence type="ECO:0000256" key="1">
    <source>
        <dbReference type="ARBA" id="ARBA00009225"/>
    </source>
</evidence>
<evidence type="ECO:0000256" key="3">
    <source>
        <dbReference type="ARBA" id="ARBA00022741"/>
    </source>
</evidence>
<gene>
    <name evidence="10" type="ORF">J3D65DRAFT_621785</name>
</gene>
<dbReference type="PANTHER" id="PTHR19443:SF29">
    <property type="entry name" value="PHOSPHOTRANSFERASE"/>
    <property type="match status" value="1"/>
</dbReference>
<dbReference type="PRINTS" id="PR00475">
    <property type="entry name" value="HEXOKINASE"/>
</dbReference>
<dbReference type="Gene3D" id="3.40.367.20">
    <property type="match status" value="1"/>
</dbReference>
<evidence type="ECO:0000256" key="7">
    <source>
        <dbReference type="SAM" id="MobiDB-lite"/>
    </source>
</evidence>
<dbReference type="Proteomes" id="UP001360953">
    <property type="component" value="Unassembled WGS sequence"/>
</dbReference>
<proteinExistence type="inferred from homology"/>
<dbReference type="Pfam" id="PF00349">
    <property type="entry name" value="Hexokinase_1"/>
    <property type="match status" value="1"/>
</dbReference>
<protein>
    <recommendedName>
        <fullName evidence="6">Phosphotransferase</fullName>
        <ecNumber evidence="6">2.7.1.-</ecNumber>
    </recommendedName>
</protein>
<feature type="domain" description="Hexokinase N-terminal" evidence="8">
    <location>
        <begin position="30"/>
        <end position="256"/>
    </location>
</feature>
<organism evidence="10 11">
    <name type="scientific">Phyllosticta citribraziliensis</name>
    <dbReference type="NCBI Taxonomy" id="989973"/>
    <lineage>
        <taxon>Eukaryota</taxon>
        <taxon>Fungi</taxon>
        <taxon>Dikarya</taxon>
        <taxon>Ascomycota</taxon>
        <taxon>Pezizomycotina</taxon>
        <taxon>Dothideomycetes</taxon>
        <taxon>Dothideomycetes incertae sedis</taxon>
        <taxon>Botryosphaeriales</taxon>
        <taxon>Phyllostictaceae</taxon>
        <taxon>Phyllosticta</taxon>
    </lineage>
</organism>
<dbReference type="RefSeq" id="XP_066656058.1">
    <property type="nucleotide sequence ID" value="XM_066800001.1"/>
</dbReference>
<dbReference type="Gene3D" id="3.30.420.40">
    <property type="match status" value="1"/>
</dbReference>
<accession>A0ABR1LT79</accession>
<comment type="similarity">
    <text evidence="1 6">Belongs to the hexokinase family.</text>
</comment>
<evidence type="ECO:0000259" key="8">
    <source>
        <dbReference type="Pfam" id="PF00349"/>
    </source>
</evidence>
<evidence type="ECO:0000313" key="11">
    <source>
        <dbReference type="Proteomes" id="UP001360953"/>
    </source>
</evidence>
<name>A0ABR1LT79_9PEZI</name>
<keyword evidence="4 6" id="KW-0418">Kinase</keyword>
<dbReference type="EC" id="2.7.1.-" evidence="6"/>
<evidence type="ECO:0000256" key="4">
    <source>
        <dbReference type="ARBA" id="ARBA00022777"/>
    </source>
</evidence>
<dbReference type="InterPro" id="IPR001312">
    <property type="entry name" value="Hexokinase"/>
</dbReference>
<dbReference type="InterPro" id="IPR043129">
    <property type="entry name" value="ATPase_NBD"/>
</dbReference>
<dbReference type="PROSITE" id="PS51748">
    <property type="entry name" value="HEXOKINASE_2"/>
    <property type="match status" value="1"/>
</dbReference>
<evidence type="ECO:0000256" key="5">
    <source>
        <dbReference type="ARBA" id="ARBA00022840"/>
    </source>
</evidence>
<dbReference type="InterPro" id="IPR022672">
    <property type="entry name" value="Hexokinase_N"/>
</dbReference>
<keyword evidence="5 6" id="KW-0067">ATP-binding</keyword>
<keyword evidence="2 6" id="KW-0808">Transferase</keyword>
<evidence type="ECO:0000256" key="2">
    <source>
        <dbReference type="ARBA" id="ARBA00022679"/>
    </source>
</evidence>
<keyword evidence="11" id="KW-1185">Reference proteome</keyword>
<evidence type="ECO:0000256" key="6">
    <source>
        <dbReference type="RuleBase" id="RU362007"/>
    </source>
</evidence>
<feature type="compositionally biased region" description="Low complexity" evidence="7">
    <location>
        <begin position="484"/>
        <end position="498"/>
    </location>
</feature>
<dbReference type="PANTHER" id="PTHR19443">
    <property type="entry name" value="HEXOKINASE"/>
    <property type="match status" value="1"/>
</dbReference>
<dbReference type="CDD" id="cd24000">
    <property type="entry name" value="ASKHA_NBD_HK"/>
    <property type="match status" value="1"/>
</dbReference>
<keyword evidence="6" id="KW-0324">Glycolysis</keyword>
<feature type="domain" description="Hexokinase C-terminal" evidence="9">
    <location>
        <begin position="268"/>
        <end position="585"/>
    </location>
</feature>
<reference evidence="10 11" key="1">
    <citation type="submission" date="2024-04" db="EMBL/GenBank/DDBJ databases">
        <title>Phyllosticta paracitricarpa is synonymous to the EU quarantine fungus P. citricarpa based on phylogenomic analyses.</title>
        <authorList>
            <consortium name="Lawrence Berkeley National Laboratory"/>
            <person name="Van ingen-buijs V.A."/>
            <person name="Van westerhoven A.C."/>
            <person name="Haridas S."/>
            <person name="Skiadas P."/>
            <person name="Martin F."/>
            <person name="Groenewald J.Z."/>
            <person name="Crous P.W."/>
            <person name="Seidl M.F."/>
        </authorList>
    </citation>
    <scope>NUCLEOTIDE SEQUENCE [LARGE SCALE GENOMIC DNA]</scope>
    <source>
        <strain evidence="10 11">CPC 17464</strain>
    </source>
</reference>
<dbReference type="InterPro" id="IPR022673">
    <property type="entry name" value="Hexokinase_C"/>
</dbReference>
<dbReference type="Pfam" id="PF03727">
    <property type="entry name" value="Hexokinase_2"/>
    <property type="match status" value="1"/>
</dbReference>
<dbReference type="SUPFAM" id="SSF53067">
    <property type="entry name" value="Actin-like ATPase domain"/>
    <property type="match status" value="2"/>
</dbReference>
<evidence type="ECO:0000313" key="10">
    <source>
        <dbReference type="EMBL" id="KAK7538371.1"/>
    </source>
</evidence>
<evidence type="ECO:0000259" key="9">
    <source>
        <dbReference type="Pfam" id="PF03727"/>
    </source>
</evidence>
<dbReference type="EMBL" id="JBBPEH010000005">
    <property type="protein sequence ID" value="KAK7538371.1"/>
    <property type="molecule type" value="Genomic_DNA"/>
</dbReference>
<comment type="caution">
    <text evidence="10">The sequence shown here is derived from an EMBL/GenBank/DDBJ whole genome shotgun (WGS) entry which is preliminary data.</text>
</comment>
<feature type="region of interest" description="Disordered" evidence="7">
    <location>
        <begin position="481"/>
        <end position="505"/>
    </location>
</feature>
<keyword evidence="3 6" id="KW-0547">Nucleotide-binding</keyword>